<accession>A0ABR7W7T0</accession>
<sequence length="210" mass="22455">MKHIHRVLLAIAAVTAVALVIPSANAHAAPTRVTTTPFVTAGYAADGHSIVATLRDGVFSPTAAGTGLQVRDIEGRVVETMPLGGTMDGFRVPLRWSVSADRRTATFMPVVPAGYRSVLEAAATDAADKQKAKPRAKRISKQQRYDMMWKELNAGWKGNTPLYTLIGGLIGFLIWTVPGAAIGAAIGAYIGYQTSNPKAWPSIVTWWNTP</sequence>
<feature type="domain" description="DUF8020" evidence="3">
    <location>
        <begin position="44"/>
        <end position="110"/>
    </location>
</feature>
<organism evidence="4 5">
    <name type="scientific">Gordonia hankookensis</name>
    <dbReference type="NCBI Taxonomy" id="589403"/>
    <lineage>
        <taxon>Bacteria</taxon>
        <taxon>Bacillati</taxon>
        <taxon>Actinomycetota</taxon>
        <taxon>Actinomycetes</taxon>
        <taxon>Mycobacteriales</taxon>
        <taxon>Gordoniaceae</taxon>
        <taxon>Gordonia</taxon>
    </lineage>
</organism>
<feature type="signal peptide" evidence="2">
    <location>
        <begin position="1"/>
        <end position="28"/>
    </location>
</feature>
<dbReference type="Pfam" id="PF26059">
    <property type="entry name" value="DUF8020"/>
    <property type="match status" value="1"/>
</dbReference>
<dbReference type="RefSeq" id="WP_190265855.1">
    <property type="nucleotide sequence ID" value="NZ_BAABAD010000003.1"/>
</dbReference>
<evidence type="ECO:0000256" key="1">
    <source>
        <dbReference type="SAM" id="Phobius"/>
    </source>
</evidence>
<proteinExistence type="predicted"/>
<keyword evidence="1" id="KW-1133">Transmembrane helix</keyword>
<protein>
    <recommendedName>
        <fullName evidence="3">DUF8020 domain-containing protein</fullName>
    </recommendedName>
</protein>
<name>A0ABR7W7T0_9ACTN</name>
<comment type="caution">
    <text evidence="4">The sequence shown here is derived from an EMBL/GenBank/DDBJ whole genome shotgun (WGS) entry which is preliminary data.</text>
</comment>
<reference evidence="4 5" key="1">
    <citation type="submission" date="2020-09" db="EMBL/GenBank/DDBJ databases">
        <title>Novel species in genus Gordonia.</title>
        <authorList>
            <person name="Zhang G."/>
        </authorList>
    </citation>
    <scope>NUCLEOTIDE SEQUENCE [LARGE SCALE GENOMIC DNA]</scope>
    <source>
        <strain evidence="4 5">ON-33</strain>
    </source>
</reference>
<keyword evidence="1" id="KW-0472">Membrane</keyword>
<keyword evidence="1" id="KW-0812">Transmembrane</keyword>
<feature type="transmembrane region" description="Helical" evidence="1">
    <location>
        <begin position="162"/>
        <end position="192"/>
    </location>
</feature>
<dbReference type="EMBL" id="JACWMS010000001">
    <property type="protein sequence ID" value="MBD1318862.1"/>
    <property type="molecule type" value="Genomic_DNA"/>
</dbReference>
<keyword evidence="5" id="KW-1185">Reference proteome</keyword>
<evidence type="ECO:0000259" key="3">
    <source>
        <dbReference type="Pfam" id="PF26059"/>
    </source>
</evidence>
<keyword evidence="2" id="KW-0732">Signal</keyword>
<dbReference type="Proteomes" id="UP000602395">
    <property type="component" value="Unassembled WGS sequence"/>
</dbReference>
<feature type="chain" id="PRO_5046029366" description="DUF8020 domain-containing protein" evidence="2">
    <location>
        <begin position="29"/>
        <end position="210"/>
    </location>
</feature>
<gene>
    <name evidence="4" type="ORF">IDF66_04635</name>
</gene>
<evidence type="ECO:0000256" key="2">
    <source>
        <dbReference type="SAM" id="SignalP"/>
    </source>
</evidence>
<evidence type="ECO:0000313" key="5">
    <source>
        <dbReference type="Proteomes" id="UP000602395"/>
    </source>
</evidence>
<evidence type="ECO:0000313" key="4">
    <source>
        <dbReference type="EMBL" id="MBD1318862.1"/>
    </source>
</evidence>
<dbReference type="InterPro" id="IPR058333">
    <property type="entry name" value="DUF8020"/>
</dbReference>